<protein>
    <recommendedName>
        <fullName evidence="3">CCHC-type domain-containing protein</fullName>
    </recommendedName>
</protein>
<feature type="compositionally biased region" description="Acidic residues" evidence="2">
    <location>
        <begin position="55"/>
        <end position="64"/>
    </location>
</feature>
<dbReference type="GO" id="GO:0008270">
    <property type="term" value="F:zinc ion binding"/>
    <property type="evidence" value="ECO:0007669"/>
    <property type="project" value="UniProtKB-KW"/>
</dbReference>
<dbReference type="InterPro" id="IPR036875">
    <property type="entry name" value="Znf_CCHC_sf"/>
</dbReference>
<dbReference type="GO" id="GO:0003676">
    <property type="term" value="F:nucleic acid binding"/>
    <property type="evidence" value="ECO:0007669"/>
    <property type="project" value="InterPro"/>
</dbReference>
<dbReference type="InterPro" id="IPR001878">
    <property type="entry name" value="Znf_CCHC"/>
</dbReference>
<feature type="region of interest" description="Disordered" evidence="2">
    <location>
        <begin position="610"/>
        <end position="638"/>
    </location>
</feature>
<feature type="region of interest" description="Disordered" evidence="2">
    <location>
        <begin position="40"/>
        <end position="81"/>
    </location>
</feature>
<reference evidence="4" key="1">
    <citation type="submission" date="2018-10" db="EMBL/GenBank/DDBJ databases">
        <title>Population genomic analysis revealed the cold adaptation of white poplar.</title>
        <authorList>
            <person name="Liu Y.-J."/>
        </authorList>
    </citation>
    <scope>NUCLEOTIDE SEQUENCE [LARGE SCALE GENOMIC DNA]</scope>
    <source>
        <strain evidence="4">PAL-ZL1</strain>
    </source>
</reference>
<dbReference type="EMBL" id="RCHU01000660">
    <property type="protein sequence ID" value="TKR98788.1"/>
    <property type="molecule type" value="Genomic_DNA"/>
</dbReference>
<dbReference type="PANTHER" id="PTHR35046">
    <property type="entry name" value="ZINC KNUCKLE (CCHC-TYPE) FAMILY PROTEIN"/>
    <property type="match status" value="1"/>
</dbReference>
<comment type="caution">
    <text evidence="4">The sequence shown here is derived from an EMBL/GenBank/DDBJ whole genome shotgun (WGS) entry which is preliminary data.</text>
</comment>
<dbReference type="PANTHER" id="PTHR35046:SF18">
    <property type="entry name" value="RNA-DIRECTED DNA POLYMERASE"/>
    <property type="match status" value="1"/>
</dbReference>
<dbReference type="InterPro" id="IPR036397">
    <property type="entry name" value="RNaseH_sf"/>
</dbReference>
<name>A0A4U5PP99_POPAL</name>
<dbReference type="Gene3D" id="3.30.420.10">
    <property type="entry name" value="Ribonuclease H-like superfamily/Ribonuclease H"/>
    <property type="match status" value="1"/>
</dbReference>
<keyword evidence="1" id="KW-0863">Zinc-finger</keyword>
<sequence>MPPRRRANLPNLREQPLDEVYERDEIARLQQQVETLTQQLAASMAQHQNPNPRDVEEEPEEDENPFAHQPVQRRPAHDESRRWETGLKVDIPEFHGGLQADEYLDWINTVDEVLEFKQVPEDRRVALVATRLRGRVGAWWQQETVSVDDYTTEFYQLVSRDAIAEDEESRVARYIGGLRIQFQDILSMFDVLGVSDAHQRAVQLEKQLVRRNTGGLNFGGSSANTSNNSGRTGSMNFGGTGAGSANSSSTRTAVPPSPITKPPMPTHITTPNTGFRCFNCGEPGHKFAECKKGQRRGLFSDVEEINREQEGDVEAEPIYDEEERLEGDAGPMLMIRRSCLAPRVVVLLPKKEVTDGTSTGENNNLLTMAIFEAEVKESGVVYVLIGKMEAENGIIPSSRTFRTTNRVTLSSMKDSSSKAPSYVYLSVVSEPRSFKNYTEKDILVGDQLKSWDKKLGQVEFAHNHAVNRSTKLSPFKIVYGFLPRCPLDLANLPNNTKVHHKAEDFVTQLQDIHNLTRENLLESTAKFKHDADRKRRLVNFEVGDLVWAVLTKDRFPIGEYNKLSARKIGPVEIIEKINSNAYRLKLPSHLRTADVFNVKHLFPFHGDLSSEEEDLPNSWSNSSQLGEDDVDRRDNQAR</sequence>
<evidence type="ECO:0000259" key="3">
    <source>
        <dbReference type="PROSITE" id="PS50158"/>
    </source>
</evidence>
<dbReference type="SUPFAM" id="SSF57756">
    <property type="entry name" value="Retrovirus zinc finger-like domains"/>
    <property type="match status" value="1"/>
</dbReference>
<gene>
    <name evidence="4" type="ORF">D5086_0000199490</name>
</gene>
<dbReference type="InterPro" id="IPR056924">
    <property type="entry name" value="SH3_Tf2-1"/>
</dbReference>
<feature type="compositionally biased region" description="Low complexity" evidence="2">
    <location>
        <begin position="219"/>
        <end position="235"/>
    </location>
</feature>
<evidence type="ECO:0000313" key="4">
    <source>
        <dbReference type="EMBL" id="TKR98788.1"/>
    </source>
</evidence>
<proteinExistence type="predicted"/>
<dbReference type="SMART" id="SM00343">
    <property type="entry name" value="ZnF_C2HC"/>
    <property type="match status" value="1"/>
</dbReference>
<feature type="domain" description="CCHC-type" evidence="3">
    <location>
        <begin position="276"/>
        <end position="292"/>
    </location>
</feature>
<dbReference type="PROSITE" id="PS50158">
    <property type="entry name" value="ZF_CCHC"/>
    <property type="match status" value="1"/>
</dbReference>
<organism evidence="4">
    <name type="scientific">Populus alba</name>
    <name type="common">White poplar</name>
    <dbReference type="NCBI Taxonomy" id="43335"/>
    <lineage>
        <taxon>Eukaryota</taxon>
        <taxon>Viridiplantae</taxon>
        <taxon>Streptophyta</taxon>
        <taxon>Embryophyta</taxon>
        <taxon>Tracheophyta</taxon>
        <taxon>Spermatophyta</taxon>
        <taxon>Magnoliopsida</taxon>
        <taxon>eudicotyledons</taxon>
        <taxon>Gunneridae</taxon>
        <taxon>Pentapetalae</taxon>
        <taxon>rosids</taxon>
        <taxon>fabids</taxon>
        <taxon>Malpighiales</taxon>
        <taxon>Salicaceae</taxon>
        <taxon>Saliceae</taxon>
        <taxon>Populus</taxon>
    </lineage>
</organism>
<feature type="region of interest" description="Disordered" evidence="2">
    <location>
        <begin position="215"/>
        <end position="268"/>
    </location>
</feature>
<feature type="compositionally biased region" description="Pro residues" evidence="2">
    <location>
        <begin position="255"/>
        <end position="265"/>
    </location>
</feature>
<feature type="compositionally biased region" description="Low complexity" evidence="2">
    <location>
        <begin position="243"/>
        <end position="253"/>
    </location>
</feature>
<evidence type="ECO:0000256" key="2">
    <source>
        <dbReference type="SAM" id="MobiDB-lite"/>
    </source>
</evidence>
<keyword evidence="1" id="KW-0862">Zinc</keyword>
<dbReference type="AlphaFoldDB" id="A0A4U5PP99"/>
<accession>A0A4U5PP99</accession>
<keyword evidence="1" id="KW-0479">Metal-binding</keyword>
<dbReference type="Pfam" id="PF24626">
    <property type="entry name" value="SH3_Tf2-1"/>
    <property type="match status" value="1"/>
</dbReference>
<evidence type="ECO:0000256" key="1">
    <source>
        <dbReference type="PROSITE-ProRule" id="PRU00047"/>
    </source>
</evidence>